<dbReference type="Pfam" id="PF23232">
    <property type="entry name" value="AAA_lid_13"/>
    <property type="match status" value="1"/>
</dbReference>
<dbReference type="InterPro" id="IPR056599">
    <property type="entry name" value="AAA_lid_fung"/>
</dbReference>
<dbReference type="SUPFAM" id="SSF52540">
    <property type="entry name" value="P-loop containing nucleoside triphosphate hydrolases"/>
    <property type="match status" value="1"/>
</dbReference>
<keyword evidence="3" id="KW-0378">Hydrolase</keyword>
<evidence type="ECO:0000313" key="3">
    <source>
        <dbReference type="EMBL" id="KAF2234969.1"/>
    </source>
</evidence>
<dbReference type="AlphaFoldDB" id="A0A6A6HAV0"/>
<dbReference type="GO" id="GO:0016887">
    <property type="term" value="F:ATP hydrolysis activity"/>
    <property type="evidence" value="ECO:0007669"/>
    <property type="project" value="InterPro"/>
</dbReference>
<protein>
    <submittedName>
        <fullName evidence="3">P-loop containing nucleoside triphosphate hydrolase protein</fullName>
    </submittedName>
</protein>
<dbReference type="GO" id="GO:0005524">
    <property type="term" value="F:ATP binding"/>
    <property type="evidence" value="ECO:0007669"/>
    <property type="project" value="InterPro"/>
</dbReference>
<dbReference type="InterPro" id="IPR027417">
    <property type="entry name" value="P-loop_NTPase"/>
</dbReference>
<evidence type="ECO:0000259" key="2">
    <source>
        <dbReference type="Pfam" id="PF23232"/>
    </source>
</evidence>
<accession>A0A6A6HAV0</accession>
<feature type="domain" description="ATPase AAA-type core" evidence="1">
    <location>
        <begin position="41"/>
        <end position="153"/>
    </location>
</feature>
<gene>
    <name evidence="3" type="ORF">EV356DRAFT_484259</name>
</gene>
<evidence type="ECO:0000259" key="1">
    <source>
        <dbReference type="Pfam" id="PF00004"/>
    </source>
</evidence>
<dbReference type="Pfam" id="PF00004">
    <property type="entry name" value="AAA"/>
    <property type="match status" value="1"/>
</dbReference>
<evidence type="ECO:0000313" key="4">
    <source>
        <dbReference type="Proteomes" id="UP000800092"/>
    </source>
</evidence>
<dbReference type="OrthoDB" id="10042665at2759"/>
<organism evidence="3 4">
    <name type="scientific">Viridothelium virens</name>
    <name type="common">Speckled blister lichen</name>
    <name type="synonym">Trypethelium virens</name>
    <dbReference type="NCBI Taxonomy" id="1048519"/>
    <lineage>
        <taxon>Eukaryota</taxon>
        <taxon>Fungi</taxon>
        <taxon>Dikarya</taxon>
        <taxon>Ascomycota</taxon>
        <taxon>Pezizomycotina</taxon>
        <taxon>Dothideomycetes</taxon>
        <taxon>Dothideomycetes incertae sedis</taxon>
        <taxon>Trypetheliales</taxon>
        <taxon>Trypetheliaceae</taxon>
        <taxon>Viridothelium</taxon>
    </lineage>
</organism>
<dbReference type="PANTHER" id="PTHR46411:SF4">
    <property type="entry name" value="AAA+ ATPASE DOMAIN-CONTAINING PROTEIN"/>
    <property type="match status" value="1"/>
</dbReference>
<dbReference type="EMBL" id="ML991794">
    <property type="protein sequence ID" value="KAF2234969.1"/>
    <property type="molecule type" value="Genomic_DNA"/>
</dbReference>
<dbReference type="Proteomes" id="UP000800092">
    <property type="component" value="Unassembled WGS sequence"/>
</dbReference>
<dbReference type="Gene3D" id="3.40.50.300">
    <property type="entry name" value="P-loop containing nucleotide triphosphate hydrolases"/>
    <property type="match status" value="1"/>
</dbReference>
<name>A0A6A6HAV0_VIRVR</name>
<sequence length="269" mass="30789">MKTESNKDLLKAICKAYTSGHQQDKPFYADFIRGKGEGQIVLLHGPPGTESVAESTRRPLLSITAADLGHEPVQLEKNLLTFFRNANDWGAIVLLDEADIYLERRRTSDLERNSVVSIFLRALDYFEGILFLTTNRVGSFDEAFLSRIHVQIGYDPLTDDARQKIWQNHFDKLENNHEQGCKKIDIENYARMWVQEIQQVLKLQWNGREIRNAFSTAVALALYESQDRETPKVKQKHLEAVAKMSSAFKDYVISTHGADQSVLAYRNNL</sequence>
<feature type="domain" description="AAA+ ATPase lid" evidence="2">
    <location>
        <begin position="157"/>
        <end position="258"/>
    </location>
</feature>
<proteinExistence type="predicted"/>
<dbReference type="InterPro" id="IPR003959">
    <property type="entry name" value="ATPase_AAA_core"/>
</dbReference>
<reference evidence="3" key="1">
    <citation type="journal article" date="2020" name="Stud. Mycol.">
        <title>101 Dothideomycetes genomes: a test case for predicting lifestyles and emergence of pathogens.</title>
        <authorList>
            <person name="Haridas S."/>
            <person name="Albert R."/>
            <person name="Binder M."/>
            <person name="Bloem J."/>
            <person name="Labutti K."/>
            <person name="Salamov A."/>
            <person name="Andreopoulos B."/>
            <person name="Baker S."/>
            <person name="Barry K."/>
            <person name="Bills G."/>
            <person name="Bluhm B."/>
            <person name="Cannon C."/>
            <person name="Castanera R."/>
            <person name="Culley D."/>
            <person name="Daum C."/>
            <person name="Ezra D."/>
            <person name="Gonzalez J."/>
            <person name="Henrissat B."/>
            <person name="Kuo A."/>
            <person name="Liang C."/>
            <person name="Lipzen A."/>
            <person name="Lutzoni F."/>
            <person name="Magnuson J."/>
            <person name="Mondo S."/>
            <person name="Nolan M."/>
            <person name="Ohm R."/>
            <person name="Pangilinan J."/>
            <person name="Park H.-J."/>
            <person name="Ramirez L."/>
            <person name="Alfaro M."/>
            <person name="Sun H."/>
            <person name="Tritt A."/>
            <person name="Yoshinaga Y."/>
            <person name="Zwiers L.-H."/>
            <person name="Turgeon B."/>
            <person name="Goodwin S."/>
            <person name="Spatafora J."/>
            <person name="Crous P."/>
            <person name="Grigoriev I."/>
        </authorList>
    </citation>
    <scope>NUCLEOTIDE SEQUENCE</scope>
    <source>
        <strain evidence="3">Tuck. ex Michener</strain>
    </source>
</reference>
<feature type="non-terminal residue" evidence="3">
    <location>
        <position position="269"/>
    </location>
</feature>
<dbReference type="PANTHER" id="PTHR46411">
    <property type="entry name" value="FAMILY ATPASE, PUTATIVE-RELATED"/>
    <property type="match status" value="1"/>
</dbReference>
<keyword evidence="4" id="KW-1185">Reference proteome</keyword>